<dbReference type="AlphaFoldDB" id="A0A9K3CYD3"/>
<sequence length="92" mass="10272">MISVYYAILLAEFDLADVYYTTVFAVMGITLAILLGTATYFGVRWYIGRERLSARPPETESPPEPSPDEMGERDVEGDDAADRWTMGMDLGI</sequence>
<dbReference type="Proteomes" id="UP000265618">
    <property type="component" value="Unassembled WGS sequence"/>
</dbReference>
<accession>A0A9K3CYD3</accession>
<keyword evidence="2" id="KW-0812">Transmembrane</keyword>
<feature type="compositionally biased region" description="Acidic residues" evidence="1">
    <location>
        <begin position="66"/>
        <end position="79"/>
    </location>
</feature>
<keyword evidence="2" id="KW-0472">Membrane</keyword>
<protein>
    <submittedName>
        <fullName evidence="3">Uncharacterized protein</fullName>
    </submittedName>
</protein>
<feature type="region of interest" description="Disordered" evidence="1">
    <location>
        <begin position="54"/>
        <end position="92"/>
    </location>
</feature>
<keyword evidence="2" id="KW-1133">Transmembrane helix</keyword>
<comment type="caution">
    <text evidence="3">The sequence shown here is derived from an EMBL/GenBank/DDBJ whole genome shotgun (WGS) entry which is preliminary data.</text>
</comment>
<feature type="transmembrane region" description="Helical" evidence="2">
    <location>
        <begin position="18"/>
        <end position="43"/>
    </location>
</feature>
<gene>
    <name evidence="3" type="ORF">KIPB_006853</name>
</gene>
<proteinExistence type="predicted"/>
<reference evidence="3 4" key="1">
    <citation type="journal article" date="2018" name="PLoS ONE">
        <title>The draft genome of Kipferlia bialata reveals reductive genome evolution in fornicate parasites.</title>
        <authorList>
            <person name="Tanifuji G."/>
            <person name="Takabayashi S."/>
            <person name="Kume K."/>
            <person name="Takagi M."/>
            <person name="Nakayama T."/>
            <person name="Kamikawa R."/>
            <person name="Inagaki Y."/>
            <person name="Hashimoto T."/>
        </authorList>
    </citation>
    <scope>NUCLEOTIDE SEQUENCE [LARGE SCALE GENOMIC DNA]</scope>
    <source>
        <strain evidence="3">NY0173</strain>
    </source>
</reference>
<organism evidence="3 4">
    <name type="scientific">Kipferlia bialata</name>
    <dbReference type="NCBI Taxonomy" id="797122"/>
    <lineage>
        <taxon>Eukaryota</taxon>
        <taxon>Metamonada</taxon>
        <taxon>Carpediemonas-like organisms</taxon>
        <taxon>Kipferlia</taxon>
    </lineage>
</organism>
<evidence type="ECO:0000313" key="4">
    <source>
        <dbReference type="Proteomes" id="UP000265618"/>
    </source>
</evidence>
<evidence type="ECO:0000256" key="1">
    <source>
        <dbReference type="SAM" id="MobiDB-lite"/>
    </source>
</evidence>
<keyword evidence="4" id="KW-1185">Reference proteome</keyword>
<dbReference type="EMBL" id="BDIP01001827">
    <property type="protein sequence ID" value="GIQ85217.1"/>
    <property type="molecule type" value="Genomic_DNA"/>
</dbReference>
<name>A0A9K3CYD3_9EUKA</name>
<evidence type="ECO:0000313" key="3">
    <source>
        <dbReference type="EMBL" id="GIQ85217.1"/>
    </source>
</evidence>
<evidence type="ECO:0000256" key="2">
    <source>
        <dbReference type="SAM" id="Phobius"/>
    </source>
</evidence>